<evidence type="ECO:0000313" key="5">
    <source>
        <dbReference type="Proteomes" id="UP001209878"/>
    </source>
</evidence>
<dbReference type="SMART" id="SM00320">
    <property type="entry name" value="WD40"/>
    <property type="match status" value="2"/>
</dbReference>
<dbReference type="Pfam" id="PF00400">
    <property type="entry name" value="WD40"/>
    <property type="match status" value="2"/>
</dbReference>
<evidence type="ECO:0000256" key="1">
    <source>
        <dbReference type="ARBA" id="ARBA00014901"/>
    </source>
</evidence>
<reference evidence="4" key="1">
    <citation type="journal article" date="2023" name="Mol. Biol. Evol.">
        <title>Third-Generation Sequencing Reveals the Adaptive Role of the Epigenome in Three Deep-Sea Polychaetes.</title>
        <authorList>
            <person name="Perez M."/>
            <person name="Aroh O."/>
            <person name="Sun Y."/>
            <person name="Lan Y."/>
            <person name="Juniper S.K."/>
            <person name="Young C.R."/>
            <person name="Angers B."/>
            <person name="Qian P.Y."/>
        </authorList>
    </citation>
    <scope>NUCLEOTIDE SEQUENCE</scope>
    <source>
        <strain evidence="4">R07B-5</strain>
    </source>
</reference>
<name>A0AAD9NUM0_RIDPI</name>
<dbReference type="InterPro" id="IPR001680">
    <property type="entry name" value="WD40_rpt"/>
</dbReference>
<dbReference type="PANTHER" id="PTHR44324">
    <property type="entry name" value="WD40 REPEAT DOMAIN 95"/>
    <property type="match status" value="1"/>
</dbReference>
<dbReference type="InterPro" id="IPR015943">
    <property type="entry name" value="WD40/YVTN_repeat-like_dom_sf"/>
</dbReference>
<dbReference type="InterPro" id="IPR036322">
    <property type="entry name" value="WD40_repeat_dom_sf"/>
</dbReference>
<dbReference type="PROSITE" id="PS50294">
    <property type="entry name" value="WD_REPEATS_REGION"/>
    <property type="match status" value="1"/>
</dbReference>
<dbReference type="InterPro" id="IPR051242">
    <property type="entry name" value="WD-EF-hand_domain"/>
</dbReference>
<accession>A0AAD9NUM0</accession>
<dbReference type="AlphaFoldDB" id="A0AAD9NUM0"/>
<feature type="repeat" description="WD" evidence="3">
    <location>
        <begin position="1"/>
        <end position="29"/>
    </location>
</feature>
<sequence length="323" mass="37560">MVSALATCSDNSLLFTGDSSGYIKVWDISHYLVDGRSCTDTEHAKRQVIWDTFPTMKWLQYLEQICKLHLDFRCMTTAHEPGKPHLLNSFRGHLRLINSIEWFENQYGRFLLTASVDCSIRLWTIGGLFMGIYGQSRLWDLNADNQNRPRAHRTDAFNRPRGYLLPPDIRKSGSCTTLRVMNGFTQNRWIPYVNLIRALNAFLSVFGRSTEDRIANDRKLEAQLEIPVTEDLQFTRSVVESIAPKARQRPPLFKPRIPQYRLQCPAYRVFPLQQVDDIDFPLLADMLNNVKVRYDLPRRDHLLFQVRNLSYVLTDAKHTPTLK</sequence>
<dbReference type="PROSITE" id="PS50082">
    <property type="entry name" value="WD_REPEATS_2"/>
    <property type="match status" value="2"/>
</dbReference>
<gene>
    <name evidence="4" type="ORF">NP493_404g02062</name>
</gene>
<dbReference type="PANTHER" id="PTHR44324:SF6">
    <property type="entry name" value="EF-HAND CALCIUM BINDING DOMAIN 8"/>
    <property type="match status" value="1"/>
</dbReference>
<dbReference type="EMBL" id="JAODUO010000404">
    <property type="protein sequence ID" value="KAK2181268.1"/>
    <property type="molecule type" value="Genomic_DNA"/>
</dbReference>
<feature type="repeat" description="WD" evidence="3">
    <location>
        <begin position="90"/>
        <end position="125"/>
    </location>
</feature>
<keyword evidence="3" id="KW-0853">WD repeat</keyword>
<keyword evidence="2" id="KW-0677">Repeat</keyword>
<evidence type="ECO:0000256" key="3">
    <source>
        <dbReference type="PROSITE-ProRule" id="PRU00221"/>
    </source>
</evidence>
<protein>
    <recommendedName>
        <fullName evidence="1">WD repeat-containing protein on Y chromosome</fullName>
    </recommendedName>
</protein>
<organism evidence="4 5">
    <name type="scientific">Ridgeia piscesae</name>
    <name type="common">Tubeworm</name>
    <dbReference type="NCBI Taxonomy" id="27915"/>
    <lineage>
        <taxon>Eukaryota</taxon>
        <taxon>Metazoa</taxon>
        <taxon>Spiralia</taxon>
        <taxon>Lophotrochozoa</taxon>
        <taxon>Annelida</taxon>
        <taxon>Polychaeta</taxon>
        <taxon>Sedentaria</taxon>
        <taxon>Canalipalpata</taxon>
        <taxon>Sabellida</taxon>
        <taxon>Siboglinidae</taxon>
        <taxon>Ridgeia</taxon>
    </lineage>
</organism>
<comment type="caution">
    <text evidence="4">The sequence shown here is derived from an EMBL/GenBank/DDBJ whole genome shotgun (WGS) entry which is preliminary data.</text>
</comment>
<dbReference type="SUPFAM" id="SSF50978">
    <property type="entry name" value="WD40 repeat-like"/>
    <property type="match status" value="1"/>
</dbReference>
<evidence type="ECO:0000313" key="4">
    <source>
        <dbReference type="EMBL" id="KAK2181268.1"/>
    </source>
</evidence>
<dbReference type="Gene3D" id="2.130.10.10">
    <property type="entry name" value="YVTN repeat-like/Quinoprotein amine dehydrogenase"/>
    <property type="match status" value="1"/>
</dbReference>
<dbReference type="Proteomes" id="UP001209878">
    <property type="component" value="Unassembled WGS sequence"/>
</dbReference>
<proteinExistence type="predicted"/>
<keyword evidence="5" id="KW-1185">Reference proteome</keyword>
<evidence type="ECO:0000256" key="2">
    <source>
        <dbReference type="ARBA" id="ARBA00022737"/>
    </source>
</evidence>